<comment type="catalytic activity">
    <reaction evidence="1">
        <text>ATP + protein L-histidine = ADP + protein N-phospho-L-histidine.</text>
        <dbReference type="EC" id="2.7.13.3"/>
    </reaction>
</comment>
<keyword evidence="9 14" id="KW-1133">Transmembrane helix</keyword>
<dbReference type="EC" id="2.7.13.3" evidence="3"/>
<feature type="modified residue" description="4-aspartylphosphate" evidence="13">
    <location>
        <position position="862"/>
    </location>
</feature>
<evidence type="ECO:0000256" key="11">
    <source>
        <dbReference type="ARBA" id="ARBA00023136"/>
    </source>
</evidence>
<dbReference type="SMART" id="SM00086">
    <property type="entry name" value="PAC"/>
    <property type="match status" value="2"/>
</dbReference>
<evidence type="ECO:0000256" key="8">
    <source>
        <dbReference type="ARBA" id="ARBA00022840"/>
    </source>
</evidence>
<dbReference type="InterPro" id="IPR006189">
    <property type="entry name" value="CHASE_dom"/>
</dbReference>
<keyword evidence="7" id="KW-0547">Nucleotide-binding</keyword>
<sequence>MSKNRLIPAAIFCMVFALGLLISSRYEDEHADNQRQTATQLAANTAFTVERQLSVSLSATHALAAILQQYGSIPHFDMLAANLIRTYSGINTLEWAPNGVISKAYPLAGNEKAIGHDLLTDPKRRDEALTALQTGKLTLAGPFELIQGGVAAVGRLPVFRDKDEGKPFWGFTIVLIKIPDLLQNTSIDQLVKAGYLYELWRVGPDGKSPYVFSTNRTTEHWSSPVHISIAVPNGTWTLSVMPKKGWTSPAELPIFYFLSFMCALLVSIFANMLLQRAALRRDHENALLRSSQEIRDLYDQAPCGYHSLNSEGVIVQINDTELKMIGLTRDQVLGKMKFSDLLTPESRRVFQEEFQQFKKRGWVNNLECEIVHMDGTILTVLLSATAIRDISGNYVMSRSTILDITARKQAEEALRMRTAELEESTQNQQMLKQAIEASPVAVVITDHKGIIEYVNPNVTKITGYALEELIGQNPRVLKSGLQPAEYYVEMWATLAMGKQWNGELCNMKKNGEIYWESASITPVKGPTDEVIHYVAVKEDVTERKHFIQELKNAKHIAESANRAKSAFLANMSHEIRTPLNAILGFSELALKTHLTPKQHDYIKKISSSGKSLLGVINDILDFSKIEANRMELERTGFALETVLTQVISVIQHKALEKGIEFLLSHSANVPSHLIGDPLRLGQVLMNLLINAVKFTEAGEVELSIDLIGQSQDKLQICFTIRDTGIGMTPEQIGTLFQPFTQADSTTTRRFGGTGLGLSISKRLVEMMGGEIRVESVEGQGSSFSFTVSFGRSATAADPWLIPDIIRNMRILIVDDSQVSRLALKKLLKFLPVEVEAVDSGAKAIQAVKAQDTLSPYHLVLMDWQMPDMDGIETIRSIKKDGTLQNSPHIVMLTAFGKEQEHTEALEAGADDFLHKPMTQSNMYDVIIRHFAPGHHAAAAGEQNALEEGYNFKGLHLLLVEDNELNRQIACELLELVNATVTLATNGREALELVLKGEQHFDLVLMDIQMPEMDGIQATRLIREDSRFNALPIIALTAHAFAEERQRSLDAGMNDHVIKPIEPRELMESICRQLPHLPCLREGVCRNGEPLATIATVMDIPGVDTASGVRRVGNLKLYLEILRKFKDGQSDAAERITAALQSGDRPGAERIAHSLKGLAGTIGATELQSSALAAEQELHRGLEPVDSLARLTKSLQALMTQLESSLGKEDSPLVPDATAAISPADLGLRLKKLEKYIHDSDSEAADCMAECRQHLVSVVAVEEMVVNLEKSIADYDFDEALTTLHAMMKEIESSGMGEQS</sequence>
<dbReference type="InterPro" id="IPR042240">
    <property type="entry name" value="CHASE_sf"/>
</dbReference>
<dbReference type="InterPro" id="IPR001610">
    <property type="entry name" value="PAC"/>
</dbReference>
<dbReference type="InterPro" id="IPR000700">
    <property type="entry name" value="PAS-assoc_C"/>
</dbReference>
<dbReference type="InterPro" id="IPR008207">
    <property type="entry name" value="Sig_transdc_His_kin_Hpt_dom"/>
</dbReference>
<dbReference type="SMART" id="SM00448">
    <property type="entry name" value="REC"/>
    <property type="match status" value="2"/>
</dbReference>
<keyword evidence="10" id="KW-0902">Two-component regulatory system</keyword>
<organism evidence="21 22">
    <name type="scientific">Pelotalea chapellei</name>
    <dbReference type="NCBI Taxonomy" id="44671"/>
    <lineage>
        <taxon>Bacteria</taxon>
        <taxon>Pseudomonadati</taxon>
        <taxon>Thermodesulfobacteriota</taxon>
        <taxon>Desulfuromonadia</taxon>
        <taxon>Geobacterales</taxon>
        <taxon>Geobacteraceae</taxon>
        <taxon>Pelotalea</taxon>
    </lineage>
</organism>
<dbReference type="CDD" id="cd00088">
    <property type="entry name" value="HPT"/>
    <property type="match status" value="1"/>
</dbReference>
<dbReference type="PROSITE" id="PS50112">
    <property type="entry name" value="PAS"/>
    <property type="match status" value="2"/>
</dbReference>
<evidence type="ECO:0000256" key="5">
    <source>
        <dbReference type="ARBA" id="ARBA00022553"/>
    </source>
</evidence>
<dbReference type="InterPro" id="IPR004358">
    <property type="entry name" value="Sig_transdc_His_kin-like_C"/>
</dbReference>
<dbReference type="Gene3D" id="1.20.120.160">
    <property type="entry name" value="HPT domain"/>
    <property type="match status" value="1"/>
</dbReference>
<comment type="subcellular location">
    <subcellularLocation>
        <location evidence="2">Cell membrane</location>
        <topology evidence="2">Multi-pass membrane protein</topology>
    </subcellularLocation>
</comment>
<dbReference type="SMART" id="SM01079">
    <property type="entry name" value="CHASE"/>
    <property type="match status" value="1"/>
</dbReference>
<dbReference type="InterPro" id="IPR036890">
    <property type="entry name" value="HATPase_C_sf"/>
</dbReference>
<dbReference type="InterPro" id="IPR003594">
    <property type="entry name" value="HATPase_dom"/>
</dbReference>
<feature type="modified residue" description="Phosphohistidine" evidence="12">
    <location>
        <position position="1152"/>
    </location>
</feature>
<evidence type="ECO:0000256" key="1">
    <source>
        <dbReference type="ARBA" id="ARBA00000085"/>
    </source>
</evidence>
<dbReference type="SUPFAM" id="SSF47384">
    <property type="entry name" value="Homodimeric domain of signal transducing histidine kinase"/>
    <property type="match status" value="1"/>
</dbReference>
<evidence type="ECO:0000259" key="18">
    <source>
        <dbReference type="PROSITE" id="PS50113"/>
    </source>
</evidence>
<keyword evidence="11 14" id="KW-0472">Membrane</keyword>
<dbReference type="SMART" id="SM00387">
    <property type="entry name" value="HATPase_c"/>
    <property type="match status" value="1"/>
</dbReference>
<dbReference type="PANTHER" id="PTHR45339">
    <property type="entry name" value="HYBRID SIGNAL TRANSDUCTION HISTIDINE KINASE J"/>
    <property type="match status" value="1"/>
</dbReference>
<evidence type="ECO:0000256" key="7">
    <source>
        <dbReference type="ARBA" id="ARBA00022741"/>
    </source>
</evidence>
<gene>
    <name evidence="21" type="ORF">KJB30_16520</name>
</gene>
<feature type="transmembrane region" description="Helical" evidence="14">
    <location>
        <begin position="254"/>
        <end position="274"/>
    </location>
</feature>
<dbReference type="InterPro" id="IPR005467">
    <property type="entry name" value="His_kinase_dom"/>
</dbReference>
<dbReference type="Gene3D" id="3.30.450.350">
    <property type="entry name" value="CHASE domain"/>
    <property type="match status" value="1"/>
</dbReference>
<dbReference type="CDD" id="cd00130">
    <property type="entry name" value="PAS"/>
    <property type="match status" value="2"/>
</dbReference>
<proteinExistence type="predicted"/>
<dbReference type="InterPro" id="IPR000014">
    <property type="entry name" value="PAS"/>
</dbReference>
<dbReference type="PROSITE" id="PS50894">
    <property type="entry name" value="HPT"/>
    <property type="match status" value="1"/>
</dbReference>
<feature type="domain" description="CHASE" evidence="19">
    <location>
        <begin position="97"/>
        <end position="239"/>
    </location>
</feature>
<keyword evidence="22" id="KW-1185">Reference proteome</keyword>
<dbReference type="Pfam" id="PF01627">
    <property type="entry name" value="Hpt"/>
    <property type="match status" value="1"/>
</dbReference>
<dbReference type="InterPro" id="IPR003661">
    <property type="entry name" value="HisK_dim/P_dom"/>
</dbReference>
<feature type="domain" description="PAS" evidence="17">
    <location>
        <begin position="290"/>
        <end position="361"/>
    </location>
</feature>
<dbReference type="PROSITE" id="PS50113">
    <property type="entry name" value="PAC"/>
    <property type="match status" value="2"/>
</dbReference>
<evidence type="ECO:0000256" key="9">
    <source>
        <dbReference type="ARBA" id="ARBA00022989"/>
    </source>
</evidence>
<evidence type="ECO:0000259" key="16">
    <source>
        <dbReference type="PROSITE" id="PS50110"/>
    </source>
</evidence>
<feature type="domain" description="PAC" evidence="18">
    <location>
        <begin position="500"/>
        <end position="552"/>
    </location>
</feature>
<reference evidence="21 22" key="1">
    <citation type="submission" date="2021-05" db="EMBL/GenBank/DDBJ databases">
        <title>The draft genome of Geobacter chapellei DSM 13688.</title>
        <authorList>
            <person name="Xu Z."/>
            <person name="Masuda Y."/>
            <person name="Itoh H."/>
            <person name="Senoo K."/>
        </authorList>
    </citation>
    <scope>NUCLEOTIDE SEQUENCE [LARGE SCALE GENOMIC DNA]</scope>
    <source>
        <strain evidence="21 22">DSM 13688</strain>
    </source>
</reference>
<evidence type="ECO:0000256" key="14">
    <source>
        <dbReference type="SAM" id="Phobius"/>
    </source>
</evidence>
<evidence type="ECO:0000256" key="6">
    <source>
        <dbReference type="ARBA" id="ARBA00022692"/>
    </source>
</evidence>
<evidence type="ECO:0000256" key="2">
    <source>
        <dbReference type="ARBA" id="ARBA00004651"/>
    </source>
</evidence>
<evidence type="ECO:0000259" key="15">
    <source>
        <dbReference type="PROSITE" id="PS50109"/>
    </source>
</evidence>
<evidence type="ECO:0000256" key="12">
    <source>
        <dbReference type="PROSITE-ProRule" id="PRU00110"/>
    </source>
</evidence>
<dbReference type="Gene3D" id="1.10.287.130">
    <property type="match status" value="1"/>
</dbReference>
<keyword evidence="8" id="KW-0067">ATP-binding</keyword>
<dbReference type="PROSITE" id="PS50110">
    <property type="entry name" value="RESPONSE_REGULATORY"/>
    <property type="match status" value="2"/>
</dbReference>
<dbReference type="Gene3D" id="3.30.450.20">
    <property type="entry name" value="PAS domain"/>
    <property type="match status" value="2"/>
</dbReference>
<evidence type="ECO:0000313" key="22">
    <source>
        <dbReference type="Proteomes" id="UP000784128"/>
    </source>
</evidence>
<dbReference type="Pfam" id="PF13426">
    <property type="entry name" value="PAS_9"/>
    <property type="match status" value="2"/>
</dbReference>
<feature type="domain" description="PAS" evidence="17">
    <location>
        <begin position="427"/>
        <end position="473"/>
    </location>
</feature>
<dbReference type="Gene3D" id="3.30.565.10">
    <property type="entry name" value="Histidine kinase-like ATPase, C-terminal domain"/>
    <property type="match status" value="1"/>
</dbReference>
<dbReference type="Pfam" id="PF00512">
    <property type="entry name" value="HisKA"/>
    <property type="match status" value="1"/>
</dbReference>
<dbReference type="PROSITE" id="PS50839">
    <property type="entry name" value="CHASE"/>
    <property type="match status" value="1"/>
</dbReference>
<dbReference type="CDD" id="cd00082">
    <property type="entry name" value="HisKA"/>
    <property type="match status" value="1"/>
</dbReference>
<evidence type="ECO:0000259" key="20">
    <source>
        <dbReference type="PROSITE" id="PS50894"/>
    </source>
</evidence>
<dbReference type="InterPro" id="IPR001789">
    <property type="entry name" value="Sig_transdc_resp-reg_receiver"/>
</dbReference>
<dbReference type="SMART" id="SM00388">
    <property type="entry name" value="HisKA"/>
    <property type="match status" value="1"/>
</dbReference>
<evidence type="ECO:0000256" key="10">
    <source>
        <dbReference type="ARBA" id="ARBA00023012"/>
    </source>
</evidence>
<evidence type="ECO:0000313" key="21">
    <source>
        <dbReference type="EMBL" id="MBT1073398.1"/>
    </source>
</evidence>
<evidence type="ECO:0000256" key="3">
    <source>
        <dbReference type="ARBA" id="ARBA00012438"/>
    </source>
</evidence>
<dbReference type="Pfam" id="PF00072">
    <property type="entry name" value="Response_reg"/>
    <property type="match status" value="2"/>
</dbReference>
<name>A0ABS5UCG5_9BACT</name>
<keyword evidence="4" id="KW-1003">Cell membrane</keyword>
<dbReference type="InterPro" id="IPR036641">
    <property type="entry name" value="HPT_dom_sf"/>
</dbReference>
<feature type="domain" description="PAC" evidence="18">
    <location>
        <begin position="364"/>
        <end position="416"/>
    </location>
</feature>
<feature type="domain" description="HPt" evidence="20">
    <location>
        <begin position="1113"/>
        <end position="1204"/>
    </location>
</feature>
<evidence type="ECO:0000259" key="19">
    <source>
        <dbReference type="PROSITE" id="PS50839"/>
    </source>
</evidence>
<dbReference type="InterPro" id="IPR035965">
    <property type="entry name" value="PAS-like_dom_sf"/>
</dbReference>
<comment type="caution">
    <text evidence="21">The sequence shown here is derived from an EMBL/GenBank/DDBJ whole genome shotgun (WGS) entry which is preliminary data.</text>
</comment>
<dbReference type="SUPFAM" id="SSF55874">
    <property type="entry name" value="ATPase domain of HSP90 chaperone/DNA topoisomerase II/histidine kinase"/>
    <property type="match status" value="1"/>
</dbReference>
<dbReference type="CDD" id="cd17546">
    <property type="entry name" value="REC_hyHK_CKI1_RcsC-like"/>
    <property type="match status" value="2"/>
</dbReference>
<dbReference type="SUPFAM" id="SSF55785">
    <property type="entry name" value="PYP-like sensor domain (PAS domain)"/>
    <property type="match status" value="2"/>
</dbReference>
<dbReference type="NCBIfam" id="TIGR00229">
    <property type="entry name" value="sensory_box"/>
    <property type="match status" value="2"/>
</dbReference>
<dbReference type="Proteomes" id="UP000784128">
    <property type="component" value="Unassembled WGS sequence"/>
</dbReference>
<dbReference type="InterPro" id="IPR036097">
    <property type="entry name" value="HisK_dim/P_sf"/>
</dbReference>
<dbReference type="InterPro" id="IPR011006">
    <property type="entry name" value="CheY-like_superfamily"/>
</dbReference>
<accession>A0ABS5UCG5</accession>
<protein>
    <recommendedName>
        <fullName evidence="3">histidine kinase</fullName>
        <ecNumber evidence="3">2.7.13.3</ecNumber>
    </recommendedName>
</protein>
<dbReference type="PRINTS" id="PR00344">
    <property type="entry name" value="BCTRLSENSOR"/>
</dbReference>
<feature type="domain" description="Histidine kinase" evidence="15">
    <location>
        <begin position="570"/>
        <end position="791"/>
    </location>
</feature>
<dbReference type="Gene3D" id="3.40.50.2300">
    <property type="match status" value="2"/>
</dbReference>
<feature type="modified residue" description="4-aspartylphosphate" evidence="13">
    <location>
        <position position="1006"/>
    </location>
</feature>
<dbReference type="SUPFAM" id="SSF47226">
    <property type="entry name" value="Histidine-containing phosphotransfer domain, HPT domain"/>
    <property type="match status" value="1"/>
</dbReference>
<dbReference type="SUPFAM" id="SSF52172">
    <property type="entry name" value="CheY-like"/>
    <property type="match status" value="2"/>
</dbReference>
<dbReference type="PANTHER" id="PTHR45339:SF1">
    <property type="entry name" value="HYBRID SIGNAL TRANSDUCTION HISTIDINE KINASE J"/>
    <property type="match status" value="1"/>
</dbReference>
<dbReference type="Pfam" id="PF02518">
    <property type="entry name" value="HATPase_c"/>
    <property type="match status" value="1"/>
</dbReference>
<dbReference type="CDD" id="cd16922">
    <property type="entry name" value="HATPase_EvgS-ArcB-TorS-like"/>
    <property type="match status" value="1"/>
</dbReference>
<feature type="domain" description="Response regulatory" evidence="16">
    <location>
        <begin position="955"/>
        <end position="1073"/>
    </location>
</feature>
<feature type="domain" description="Response regulatory" evidence="16">
    <location>
        <begin position="809"/>
        <end position="930"/>
    </location>
</feature>
<keyword evidence="6 14" id="KW-0812">Transmembrane</keyword>
<dbReference type="PROSITE" id="PS50109">
    <property type="entry name" value="HIS_KIN"/>
    <property type="match status" value="1"/>
</dbReference>
<dbReference type="EMBL" id="JAHDYS010000021">
    <property type="protein sequence ID" value="MBT1073398.1"/>
    <property type="molecule type" value="Genomic_DNA"/>
</dbReference>
<evidence type="ECO:0000256" key="4">
    <source>
        <dbReference type="ARBA" id="ARBA00022475"/>
    </source>
</evidence>
<evidence type="ECO:0000256" key="13">
    <source>
        <dbReference type="PROSITE-ProRule" id="PRU00169"/>
    </source>
</evidence>
<dbReference type="RefSeq" id="WP_214301403.1">
    <property type="nucleotide sequence ID" value="NZ_JAHDYS010000021.1"/>
</dbReference>
<keyword evidence="5 13" id="KW-0597">Phosphoprotein</keyword>
<evidence type="ECO:0000259" key="17">
    <source>
        <dbReference type="PROSITE" id="PS50112"/>
    </source>
</evidence>
<dbReference type="SMART" id="SM00091">
    <property type="entry name" value="PAS"/>
    <property type="match status" value="2"/>
</dbReference>
<dbReference type="Pfam" id="PF03924">
    <property type="entry name" value="CHASE"/>
    <property type="match status" value="1"/>
</dbReference>